<keyword evidence="4" id="KW-1185">Reference proteome</keyword>
<accession>A0A4U5NI37</accession>
<name>A0A4U5NI37_STECR</name>
<sequence length="180" mass="20866">MLLLGFDHFGPDALVPIFVTALLPPLLFVGCLQRRAVQRDRLKQCKSLEVMPMIEMPDTGKEAWIRHSQQKWFPKLELQKESITNENFDSAKTRCRFTPHPKTAPKFGHIRSRVSGVHRLQVSSDFPLIALIFIANSVRTCAAESKKRTKTRWTNCRRPHRPPKPLRPLPCRKLDHLELR</sequence>
<keyword evidence="2" id="KW-1133">Transmembrane helix</keyword>
<dbReference type="OrthoDB" id="5862539at2759"/>
<evidence type="ECO:0000256" key="2">
    <source>
        <dbReference type="SAM" id="Phobius"/>
    </source>
</evidence>
<feature type="region of interest" description="Disordered" evidence="1">
    <location>
        <begin position="148"/>
        <end position="169"/>
    </location>
</feature>
<keyword evidence="2" id="KW-0472">Membrane</keyword>
<evidence type="ECO:0000313" key="4">
    <source>
        <dbReference type="Proteomes" id="UP000298663"/>
    </source>
</evidence>
<evidence type="ECO:0000313" key="3">
    <source>
        <dbReference type="EMBL" id="TKR82420.1"/>
    </source>
</evidence>
<dbReference type="AlphaFoldDB" id="A0A4U5NI37"/>
<reference evidence="3 4" key="2">
    <citation type="journal article" date="2019" name="G3 (Bethesda)">
        <title>Hybrid Assembly of the Genome of the Entomopathogenic Nematode Steinernema carpocapsae Identifies the X-Chromosome.</title>
        <authorList>
            <person name="Serra L."/>
            <person name="Macchietto M."/>
            <person name="Macias-Munoz A."/>
            <person name="McGill C.J."/>
            <person name="Rodriguez I.M."/>
            <person name="Rodriguez B."/>
            <person name="Murad R."/>
            <person name="Mortazavi A."/>
        </authorList>
    </citation>
    <scope>NUCLEOTIDE SEQUENCE [LARGE SCALE GENOMIC DNA]</scope>
    <source>
        <strain evidence="3 4">ALL</strain>
    </source>
</reference>
<feature type="transmembrane region" description="Helical" evidence="2">
    <location>
        <begin position="13"/>
        <end position="32"/>
    </location>
</feature>
<gene>
    <name evidence="3" type="ORF">L596_016149</name>
</gene>
<protein>
    <submittedName>
        <fullName evidence="3">Uncharacterized protein</fullName>
    </submittedName>
</protein>
<proteinExistence type="predicted"/>
<dbReference type="Proteomes" id="UP000298663">
    <property type="component" value="Unassembled WGS sequence"/>
</dbReference>
<evidence type="ECO:0000256" key="1">
    <source>
        <dbReference type="SAM" id="MobiDB-lite"/>
    </source>
</evidence>
<comment type="caution">
    <text evidence="3">The sequence shown here is derived from an EMBL/GenBank/DDBJ whole genome shotgun (WGS) entry which is preliminary data.</text>
</comment>
<organism evidence="3 4">
    <name type="scientific">Steinernema carpocapsae</name>
    <name type="common">Entomopathogenic nematode</name>
    <dbReference type="NCBI Taxonomy" id="34508"/>
    <lineage>
        <taxon>Eukaryota</taxon>
        <taxon>Metazoa</taxon>
        <taxon>Ecdysozoa</taxon>
        <taxon>Nematoda</taxon>
        <taxon>Chromadorea</taxon>
        <taxon>Rhabditida</taxon>
        <taxon>Tylenchina</taxon>
        <taxon>Panagrolaimomorpha</taxon>
        <taxon>Strongyloidoidea</taxon>
        <taxon>Steinernematidae</taxon>
        <taxon>Steinernema</taxon>
    </lineage>
</organism>
<feature type="compositionally biased region" description="Basic residues" evidence="1">
    <location>
        <begin position="148"/>
        <end position="164"/>
    </location>
</feature>
<keyword evidence="2" id="KW-0812">Transmembrane</keyword>
<reference evidence="3 4" key="1">
    <citation type="journal article" date="2015" name="Genome Biol.">
        <title>Comparative genomics of Steinernema reveals deeply conserved gene regulatory networks.</title>
        <authorList>
            <person name="Dillman A.R."/>
            <person name="Macchietto M."/>
            <person name="Porter C.F."/>
            <person name="Rogers A."/>
            <person name="Williams B."/>
            <person name="Antoshechkin I."/>
            <person name="Lee M.M."/>
            <person name="Goodwin Z."/>
            <person name="Lu X."/>
            <person name="Lewis E.E."/>
            <person name="Goodrich-Blair H."/>
            <person name="Stock S.P."/>
            <person name="Adams B.J."/>
            <person name="Sternberg P.W."/>
            <person name="Mortazavi A."/>
        </authorList>
    </citation>
    <scope>NUCLEOTIDE SEQUENCE [LARGE SCALE GENOMIC DNA]</scope>
    <source>
        <strain evidence="3 4">ALL</strain>
    </source>
</reference>
<dbReference type="EMBL" id="AZBU02000004">
    <property type="protein sequence ID" value="TKR82420.1"/>
    <property type="molecule type" value="Genomic_DNA"/>
</dbReference>